<name>A0A6M2BNT5_9GAMM</name>
<evidence type="ECO:0000313" key="1">
    <source>
        <dbReference type="EMBL" id="NGY04266.1"/>
    </source>
</evidence>
<evidence type="ECO:0000313" key="2">
    <source>
        <dbReference type="Proteomes" id="UP000472676"/>
    </source>
</evidence>
<keyword evidence="1" id="KW-0378">Hydrolase</keyword>
<keyword evidence="2" id="KW-1185">Reference proteome</keyword>
<protein>
    <submittedName>
        <fullName evidence="1">Alpha/beta fold hydrolase</fullName>
    </submittedName>
</protein>
<sequence>MVLLKAHLLKPSVPSKTVIVFMHPIGGGEYLPMPHALAKAGHHVIYCNSRYPGVDYALQMEKVAIDLGECIRDARNRLGYERVVLGGWSGGGSLSAFYQAEAESPSVTATPAGEPPDLSKAKLIPADALMLIAAHVSRATTLTESLDASILDELDPERRDRELDLYDPQNPNQPPYSAEFLERYRAAQIARNRRITAWVKDKLAALRAAGRTHEEFGFVVHGTMADPRFVDPAVDPNDRPPGQCFLGDPQTVNMSPVGLARFCTLRSWLSQWSYDDSHADGVRALARIKVPVLVIGNSADDICTPSHAQRLFDAVAHDDRQVAQIQGATHYYLGQKQQLMESVAVVADWLRRHGLGNA</sequence>
<dbReference type="GO" id="GO:0016787">
    <property type="term" value="F:hydrolase activity"/>
    <property type="evidence" value="ECO:0007669"/>
    <property type="project" value="UniProtKB-KW"/>
</dbReference>
<dbReference type="SUPFAM" id="SSF53474">
    <property type="entry name" value="alpha/beta-Hydrolases"/>
    <property type="match status" value="1"/>
</dbReference>
<gene>
    <name evidence="1" type="ORF">G7Y85_05790</name>
</gene>
<proteinExistence type="predicted"/>
<organism evidence="1 2">
    <name type="scientific">Solimonas terrae</name>
    <dbReference type="NCBI Taxonomy" id="1396819"/>
    <lineage>
        <taxon>Bacteria</taxon>
        <taxon>Pseudomonadati</taxon>
        <taxon>Pseudomonadota</taxon>
        <taxon>Gammaproteobacteria</taxon>
        <taxon>Nevskiales</taxon>
        <taxon>Nevskiaceae</taxon>
        <taxon>Solimonas</taxon>
    </lineage>
</organism>
<comment type="caution">
    <text evidence="1">The sequence shown here is derived from an EMBL/GenBank/DDBJ whole genome shotgun (WGS) entry which is preliminary data.</text>
</comment>
<dbReference type="Gene3D" id="3.40.50.1820">
    <property type="entry name" value="alpha/beta hydrolase"/>
    <property type="match status" value="2"/>
</dbReference>
<dbReference type="AlphaFoldDB" id="A0A6M2BNT5"/>
<dbReference type="InterPro" id="IPR029058">
    <property type="entry name" value="AB_hydrolase_fold"/>
</dbReference>
<dbReference type="Proteomes" id="UP000472676">
    <property type="component" value="Unassembled WGS sequence"/>
</dbReference>
<accession>A0A6M2BNT5</accession>
<dbReference type="EMBL" id="JAAMOW010000002">
    <property type="protein sequence ID" value="NGY04266.1"/>
    <property type="molecule type" value="Genomic_DNA"/>
</dbReference>
<reference evidence="1 2" key="1">
    <citation type="journal article" date="2014" name="Int. J. Syst. Evol. Microbiol.">
        <title>Solimonas terrae sp. nov., isolated from soil.</title>
        <authorList>
            <person name="Kim S.J."/>
            <person name="Moon J.Y."/>
            <person name="Weon H.Y."/>
            <person name="Ahn J.H."/>
            <person name="Chen W.M."/>
            <person name="Kwon S.W."/>
        </authorList>
    </citation>
    <scope>NUCLEOTIDE SEQUENCE [LARGE SCALE GENOMIC DNA]</scope>
    <source>
        <strain evidence="1 2">KIS83-12</strain>
    </source>
</reference>